<comment type="caution">
    <text evidence="2">The sequence shown here is derived from an EMBL/GenBank/DDBJ whole genome shotgun (WGS) entry which is preliminary data.</text>
</comment>
<name>A0AAD6SLW8_9AGAR</name>
<evidence type="ECO:0000256" key="1">
    <source>
        <dbReference type="SAM" id="MobiDB-lite"/>
    </source>
</evidence>
<reference evidence="2" key="1">
    <citation type="submission" date="2023-03" db="EMBL/GenBank/DDBJ databases">
        <title>Massive genome expansion in bonnet fungi (Mycena s.s.) driven by repeated elements and novel gene families across ecological guilds.</title>
        <authorList>
            <consortium name="Lawrence Berkeley National Laboratory"/>
            <person name="Harder C.B."/>
            <person name="Miyauchi S."/>
            <person name="Viragh M."/>
            <person name="Kuo A."/>
            <person name="Thoen E."/>
            <person name="Andreopoulos B."/>
            <person name="Lu D."/>
            <person name="Skrede I."/>
            <person name="Drula E."/>
            <person name="Henrissat B."/>
            <person name="Morin E."/>
            <person name="Kohler A."/>
            <person name="Barry K."/>
            <person name="LaButti K."/>
            <person name="Morin E."/>
            <person name="Salamov A."/>
            <person name="Lipzen A."/>
            <person name="Mereny Z."/>
            <person name="Hegedus B."/>
            <person name="Baldrian P."/>
            <person name="Stursova M."/>
            <person name="Weitz H."/>
            <person name="Taylor A."/>
            <person name="Grigoriev I.V."/>
            <person name="Nagy L.G."/>
            <person name="Martin F."/>
            <person name="Kauserud H."/>
        </authorList>
    </citation>
    <scope>NUCLEOTIDE SEQUENCE</scope>
    <source>
        <strain evidence="2">CBHHK200</strain>
    </source>
</reference>
<gene>
    <name evidence="2" type="ORF">C8F04DRAFT_1186893</name>
</gene>
<dbReference type="Proteomes" id="UP001218188">
    <property type="component" value="Unassembled WGS sequence"/>
</dbReference>
<feature type="region of interest" description="Disordered" evidence="1">
    <location>
        <begin position="1"/>
        <end position="20"/>
    </location>
</feature>
<keyword evidence="3" id="KW-1185">Reference proteome</keyword>
<accession>A0AAD6SLW8</accession>
<protein>
    <submittedName>
        <fullName evidence="2">Uncharacterized protein</fullName>
    </submittedName>
</protein>
<evidence type="ECO:0000313" key="3">
    <source>
        <dbReference type="Proteomes" id="UP001218188"/>
    </source>
</evidence>
<evidence type="ECO:0000313" key="2">
    <source>
        <dbReference type="EMBL" id="KAJ7030259.1"/>
    </source>
</evidence>
<dbReference type="EMBL" id="JARJCM010000092">
    <property type="protein sequence ID" value="KAJ7030259.1"/>
    <property type="molecule type" value="Genomic_DNA"/>
</dbReference>
<sequence>MNIFLGPAGENEARTSGPQVAYGWGPRVALESDNDSGQSSEAVEEKFNAGHTIDLDERNSEQENLEQGLNVLKKRSHPNFANCGKVVAEERVVAVLIIKTRFVQPALSG</sequence>
<dbReference type="AlphaFoldDB" id="A0AAD6SLW8"/>
<proteinExistence type="predicted"/>
<organism evidence="2 3">
    <name type="scientific">Mycena alexandri</name>
    <dbReference type="NCBI Taxonomy" id="1745969"/>
    <lineage>
        <taxon>Eukaryota</taxon>
        <taxon>Fungi</taxon>
        <taxon>Dikarya</taxon>
        <taxon>Basidiomycota</taxon>
        <taxon>Agaricomycotina</taxon>
        <taxon>Agaricomycetes</taxon>
        <taxon>Agaricomycetidae</taxon>
        <taxon>Agaricales</taxon>
        <taxon>Marasmiineae</taxon>
        <taxon>Mycenaceae</taxon>
        <taxon>Mycena</taxon>
    </lineage>
</organism>